<keyword evidence="1" id="KW-1133">Transmembrane helix</keyword>
<keyword evidence="1" id="KW-0812">Transmembrane</keyword>
<gene>
    <name evidence="2" type="ORF">COY73_01680</name>
</gene>
<protein>
    <recommendedName>
        <fullName evidence="4">Type 4 fimbrial biogenesis protein PilX N-terminal domain-containing protein</fullName>
    </recommendedName>
</protein>
<comment type="caution">
    <text evidence="2">The sequence shown here is derived from an EMBL/GenBank/DDBJ whole genome shotgun (WGS) entry which is preliminary data.</text>
</comment>
<keyword evidence="1" id="KW-0472">Membrane</keyword>
<name>A0A2M7R7R6_9BACT</name>
<evidence type="ECO:0000256" key="1">
    <source>
        <dbReference type="SAM" id="Phobius"/>
    </source>
</evidence>
<sequence length="118" mass="12776">MNKGVSLYLAILVMVVLLSIVLGLSTILLIQIRMVGEMEDSVMAFSVADSGIEKVLNEGENATDTPSGLYYFSLDNGASCKPDYIATSSPDCPDDTPNFCINSKGTYRETQRAIQATR</sequence>
<organism evidence="2 3">
    <name type="scientific">Candidatus Nealsonbacteria bacterium CG_4_10_14_0_8_um_filter_37_14</name>
    <dbReference type="NCBI Taxonomy" id="1974684"/>
    <lineage>
        <taxon>Bacteria</taxon>
        <taxon>Candidatus Nealsoniibacteriota</taxon>
    </lineage>
</organism>
<evidence type="ECO:0000313" key="2">
    <source>
        <dbReference type="EMBL" id="PIY89210.1"/>
    </source>
</evidence>
<accession>A0A2M7R7R6</accession>
<reference evidence="3" key="1">
    <citation type="submission" date="2017-09" db="EMBL/GenBank/DDBJ databases">
        <title>Depth-based differentiation of microbial function through sediment-hosted aquifers and enrichment of novel symbionts in the deep terrestrial subsurface.</title>
        <authorList>
            <person name="Probst A.J."/>
            <person name="Ladd B."/>
            <person name="Jarett J.K."/>
            <person name="Geller-Mcgrath D.E."/>
            <person name="Sieber C.M.K."/>
            <person name="Emerson J.B."/>
            <person name="Anantharaman K."/>
            <person name="Thomas B.C."/>
            <person name="Malmstrom R."/>
            <person name="Stieglmeier M."/>
            <person name="Klingl A."/>
            <person name="Woyke T."/>
            <person name="Ryan C.M."/>
            <person name="Banfield J.F."/>
        </authorList>
    </citation>
    <scope>NUCLEOTIDE SEQUENCE [LARGE SCALE GENOMIC DNA]</scope>
</reference>
<dbReference type="AlphaFoldDB" id="A0A2M7R7R6"/>
<dbReference type="Proteomes" id="UP000230767">
    <property type="component" value="Unassembled WGS sequence"/>
</dbReference>
<feature type="transmembrane region" description="Helical" evidence="1">
    <location>
        <begin position="6"/>
        <end position="30"/>
    </location>
</feature>
<dbReference type="EMBL" id="PFLW01000042">
    <property type="protein sequence ID" value="PIY89210.1"/>
    <property type="molecule type" value="Genomic_DNA"/>
</dbReference>
<evidence type="ECO:0008006" key="4">
    <source>
        <dbReference type="Google" id="ProtNLM"/>
    </source>
</evidence>
<evidence type="ECO:0000313" key="3">
    <source>
        <dbReference type="Proteomes" id="UP000230767"/>
    </source>
</evidence>
<proteinExistence type="predicted"/>